<dbReference type="InterPro" id="IPR042070">
    <property type="entry name" value="PucR_C-HTH_sf"/>
</dbReference>
<dbReference type="InterPro" id="IPR025736">
    <property type="entry name" value="PucR_C-HTH_dom"/>
</dbReference>
<dbReference type="PANTHER" id="PTHR33744:SF15">
    <property type="entry name" value="CARBOHYDRATE DIACID REGULATOR"/>
    <property type="match status" value="1"/>
</dbReference>
<dbReference type="RefSeq" id="WP_349056812.1">
    <property type="nucleotide sequence ID" value="NZ_JBBMEJ010000010.1"/>
</dbReference>
<dbReference type="Gene3D" id="1.10.10.2840">
    <property type="entry name" value="PucR C-terminal helix-turn-helix domain"/>
    <property type="match status" value="1"/>
</dbReference>
<dbReference type="Proteomes" id="UP001473063">
    <property type="component" value="Unassembled WGS sequence"/>
</dbReference>
<evidence type="ECO:0000313" key="2">
    <source>
        <dbReference type="EMBL" id="MEQ2371192.1"/>
    </source>
</evidence>
<gene>
    <name evidence="2" type="ORF">WMO28_09595</name>
</gene>
<sequence>MHNNSNDYDNISERFLLNGQILIDEFADSFAETALFGREDPYRLTGVRLFQKEITLSENYIYLATASQVTEEFCHYENRTFLIAGQTDYHNFHESCVVLMVGRQEQFAGIMNSAQQVFEKYREWDRKLQLSLNSEAPLDNMLEASVPIFKNPLFAHDTNFYILACPYRTGPMSVWERDSRTGRMMVPLNLIHEFKVDLEYLRTLSTKGPDIYNEDLRGYRILYRNLWVNGSYEGRLCVNEIQTAFHPGNFAALQYLGNFIELCIQHHNLFHLNLGTDTRRFFTDFLDGKISDPAKVQDFLYFLNWNRTDRYLCLRLEAEQLDEKMHSSVATLGHIESQIPEGRAFIYQQGIVVIVNLSFENSSVAQVISGLAIILREGLFKMGASAELADFFQLPQGYFQAKTALYLGEKYDSMIWCHRFDEYFLEYILEEAGENLSPKLLCSHALHVLKDYDSKNNTELYKTLKIYLKLERNALQTAKALFIHRSSLFYRIERITQLTKINLDDPKERLILQLSYCLMEGTKTFS</sequence>
<dbReference type="PANTHER" id="PTHR33744">
    <property type="entry name" value="CARBOHYDRATE DIACID REGULATOR"/>
    <property type="match status" value="1"/>
</dbReference>
<feature type="domain" description="PucR C-terminal helix-turn-helix" evidence="1">
    <location>
        <begin position="460"/>
        <end position="515"/>
    </location>
</feature>
<reference evidence="2 3" key="1">
    <citation type="submission" date="2024-03" db="EMBL/GenBank/DDBJ databases">
        <title>Human intestinal bacterial collection.</title>
        <authorList>
            <person name="Pauvert C."/>
            <person name="Hitch T.C.A."/>
            <person name="Clavel T."/>
        </authorList>
    </citation>
    <scope>NUCLEOTIDE SEQUENCE [LARGE SCALE GENOMIC DNA]</scope>
    <source>
        <strain evidence="2 3">CLA-JM-H16</strain>
    </source>
</reference>
<comment type="caution">
    <text evidence="2">The sequence shown here is derived from an EMBL/GenBank/DDBJ whole genome shotgun (WGS) entry which is preliminary data.</text>
</comment>
<dbReference type="Pfam" id="PF13556">
    <property type="entry name" value="HTH_30"/>
    <property type="match status" value="1"/>
</dbReference>
<accession>A0ABV1BEZ0</accession>
<dbReference type="InterPro" id="IPR051448">
    <property type="entry name" value="CdaR-like_regulators"/>
</dbReference>
<keyword evidence="3" id="KW-1185">Reference proteome</keyword>
<dbReference type="EMBL" id="JBBMEJ010000010">
    <property type="protein sequence ID" value="MEQ2371192.1"/>
    <property type="molecule type" value="Genomic_DNA"/>
</dbReference>
<organism evidence="2 3">
    <name type="scientific">Blautia aquisgranensis</name>
    <dbReference type="NCBI Taxonomy" id="3133153"/>
    <lineage>
        <taxon>Bacteria</taxon>
        <taxon>Bacillati</taxon>
        <taxon>Bacillota</taxon>
        <taxon>Clostridia</taxon>
        <taxon>Lachnospirales</taxon>
        <taxon>Lachnospiraceae</taxon>
        <taxon>Blautia</taxon>
    </lineage>
</organism>
<proteinExistence type="predicted"/>
<evidence type="ECO:0000259" key="1">
    <source>
        <dbReference type="Pfam" id="PF13556"/>
    </source>
</evidence>
<name>A0ABV1BEZ0_9FIRM</name>
<evidence type="ECO:0000313" key="3">
    <source>
        <dbReference type="Proteomes" id="UP001473063"/>
    </source>
</evidence>
<protein>
    <submittedName>
        <fullName evidence="2">Helix-turn-helix domain-containing protein</fullName>
    </submittedName>
</protein>